<name>A0ABQ1I0Z5_9ALTE</name>
<sequence>MSAYIIGQVKVKNRALWEQYVAGVALSLQAFEAKVLVRGQFQQALAGKADISDSVVIEFSNSEQLNRWFHSNDYQQLITLRDQAASVSINSYVTERLIK</sequence>
<proteinExistence type="predicted"/>
<keyword evidence="3" id="KW-1185">Reference proteome</keyword>
<dbReference type="EMBL" id="BMDY01000010">
    <property type="protein sequence ID" value="GGB06137.1"/>
    <property type="molecule type" value="Genomic_DNA"/>
</dbReference>
<dbReference type="SUPFAM" id="SSF54909">
    <property type="entry name" value="Dimeric alpha+beta barrel"/>
    <property type="match status" value="1"/>
</dbReference>
<organism evidence="2 3">
    <name type="scientific">Agarivorans gilvus</name>
    <dbReference type="NCBI Taxonomy" id="680279"/>
    <lineage>
        <taxon>Bacteria</taxon>
        <taxon>Pseudomonadati</taxon>
        <taxon>Pseudomonadota</taxon>
        <taxon>Gammaproteobacteria</taxon>
        <taxon>Alteromonadales</taxon>
        <taxon>Alteromonadaceae</taxon>
        <taxon>Agarivorans</taxon>
    </lineage>
</organism>
<dbReference type="Gene3D" id="3.30.70.100">
    <property type="match status" value="1"/>
</dbReference>
<dbReference type="PANTHER" id="PTHR41521:SF4">
    <property type="entry name" value="BLR0684 PROTEIN"/>
    <property type="match status" value="1"/>
</dbReference>
<reference evidence="3" key="1">
    <citation type="journal article" date="2019" name="Int. J. Syst. Evol. Microbiol.">
        <title>The Global Catalogue of Microorganisms (GCM) 10K type strain sequencing project: providing services to taxonomists for standard genome sequencing and annotation.</title>
        <authorList>
            <consortium name="The Broad Institute Genomics Platform"/>
            <consortium name="The Broad Institute Genome Sequencing Center for Infectious Disease"/>
            <person name="Wu L."/>
            <person name="Ma J."/>
        </authorList>
    </citation>
    <scope>NUCLEOTIDE SEQUENCE [LARGE SCALE GENOMIC DNA]</scope>
    <source>
        <strain evidence="3">CGMCC 1.10131</strain>
    </source>
</reference>
<evidence type="ECO:0000313" key="3">
    <source>
        <dbReference type="Proteomes" id="UP000651977"/>
    </source>
</evidence>
<dbReference type="PANTHER" id="PTHR41521">
    <property type="match status" value="1"/>
</dbReference>
<dbReference type="RefSeq" id="WP_055732581.1">
    <property type="nucleotide sequence ID" value="NZ_BMDY01000010.1"/>
</dbReference>
<gene>
    <name evidence="2" type="ORF">GCM10007414_19310</name>
</gene>
<dbReference type="InterPro" id="IPR011008">
    <property type="entry name" value="Dimeric_a/b-barrel"/>
</dbReference>
<feature type="domain" description="DUF1330" evidence="1">
    <location>
        <begin position="2"/>
        <end position="88"/>
    </location>
</feature>
<accession>A0ABQ1I0Z5</accession>
<dbReference type="Pfam" id="PF07045">
    <property type="entry name" value="DUF1330"/>
    <property type="match status" value="1"/>
</dbReference>
<dbReference type="InterPro" id="IPR010753">
    <property type="entry name" value="DUF1330"/>
</dbReference>
<comment type="caution">
    <text evidence="2">The sequence shown here is derived from an EMBL/GenBank/DDBJ whole genome shotgun (WGS) entry which is preliminary data.</text>
</comment>
<protein>
    <recommendedName>
        <fullName evidence="1">DUF1330 domain-containing protein</fullName>
    </recommendedName>
</protein>
<dbReference type="Proteomes" id="UP000651977">
    <property type="component" value="Unassembled WGS sequence"/>
</dbReference>
<evidence type="ECO:0000259" key="1">
    <source>
        <dbReference type="Pfam" id="PF07045"/>
    </source>
</evidence>
<evidence type="ECO:0000313" key="2">
    <source>
        <dbReference type="EMBL" id="GGB06137.1"/>
    </source>
</evidence>